<dbReference type="Proteomes" id="UP001281410">
    <property type="component" value="Unassembled WGS sequence"/>
</dbReference>
<dbReference type="AlphaFoldDB" id="A0AAE0EJH4"/>
<feature type="transmembrane region" description="Helical" evidence="1">
    <location>
        <begin position="32"/>
        <end position="50"/>
    </location>
</feature>
<organism evidence="2 3">
    <name type="scientific">Dipteronia sinensis</name>
    <dbReference type="NCBI Taxonomy" id="43782"/>
    <lineage>
        <taxon>Eukaryota</taxon>
        <taxon>Viridiplantae</taxon>
        <taxon>Streptophyta</taxon>
        <taxon>Embryophyta</taxon>
        <taxon>Tracheophyta</taxon>
        <taxon>Spermatophyta</taxon>
        <taxon>Magnoliopsida</taxon>
        <taxon>eudicotyledons</taxon>
        <taxon>Gunneridae</taxon>
        <taxon>Pentapetalae</taxon>
        <taxon>rosids</taxon>
        <taxon>malvids</taxon>
        <taxon>Sapindales</taxon>
        <taxon>Sapindaceae</taxon>
        <taxon>Hippocastanoideae</taxon>
        <taxon>Acereae</taxon>
        <taxon>Dipteronia</taxon>
    </lineage>
</organism>
<gene>
    <name evidence="2" type="ORF">Dsin_002664</name>
</gene>
<proteinExistence type="predicted"/>
<keyword evidence="1" id="KW-1133">Transmembrane helix</keyword>
<keyword evidence="3" id="KW-1185">Reference proteome</keyword>
<keyword evidence="1" id="KW-0472">Membrane</keyword>
<evidence type="ECO:0000313" key="2">
    <source>
        <dbReference type="EMBL" id="KAK3230783.1"/>
    </source>
</evidence>
<name>A0AAE0EJH4_9ROSI</name>
<evidence type="ECO:0000313" key="3">
    <source>
        <dbReference type="Proteomes" id="UP001281410"/>
    </source>
</evidence>
<sequence>MSQDRAHRIRLRTSLANRYRREDQNGINRQSSWISIIFYKLIHIYLLYVLGHHPAIRRQ</sequence>
<accession>A0AAE0EJH4</accession>
<comment type="caution">
    <text evidence="2">The sequence shown here is derived from an EMBL/GenBank/DDBJ whole genome shotgun (WGS) entry which is preliminary data.</text>
</comment>
<evidence type="ECO:0000256" key="1">
    <source>
        <dbReference type="SAM" id="Phobius"/>
    </source>
</evidence>
<dbReference type="EMBL" id="JANJYJ010000001">
    <property type="protein sequence ID" value="KAK3230783.1"/>
    <property type="molecule type" value="Genomic_DNA"/>
</dbReference>
<keyword evidence="1" id="KW-0812">Transmembrane</keyword>
<protein>
    <submittedName>
        <fullName evidence="2">Uncharacterized protein</fullName>
    </submittedName>
</protein>
<reference evidence="2" key="1">
    <citation type="journal article" date="2023" name="Plant J.">
        <title>Genome sequences and population genomics provide insights into the demographic history, inbreeding, and mutation load of two 'living fossil' tree species of Dipteronia.</title>
        <authorList>
            <person name="Feng Y."/>
            <person name="Comes H.P."/>
            <person name="Chen J."/>
            <person name="Zhu S."/>
            <person name="Lu R."/>
            <person name="Zhang X."/>
            <person name="Li P."/>
            <person name="Qiu J."/>
            <person name="Olsen K.M."/>
            <person name="Qiu Y."/>
        </authorList>
    </citation>
    <scope>NUCLEOTIDE SEQUENCE</scope>
    <source>
        <strain evidence="2">NBL</strain>
    </source>
</reference>